<evidence type="ECO:0000313" key="2">
    <source>
        <dbReference type="Proteomes" id="UP000006263"/>
    </source>
</evidence>
<protein>
    <submittedName>
        <fullName evidence="1">Uncharacterized protein</fullName>
    </submittedName>
</protein>
<proteinExistence type="predicted"/>
<sequence>MTLLSLGDAGLTHIKYPPPGNFYIPRELFSATYQKIIL</sequence>
<comment type="caution">
    <text evidence="1">The sequence shown here is derived from an EMBL/GenBank/DDBJ whole genome shotgun (WGS) entry which is preliminary data.</text>
</comment>
<evidence type="ECO:0000313" key="1">
    <source>
        <dbReference type="EMBL" id="GAC22752.1"/>
    </source>
</evidence>
<organism evidence="1 2">
    <name type="scientific">Paraglaciecola mesophila KMM 241</name>
    <dbReference type="NCBI Taxonomy" id="1128912"/>
    <lineage>
        <taxon>Bacteria</taxon>
        <taxon>Pseudomonadati</taxon>
        <taxon>Pseudomonadota</taxon>
        <taxon>Gammaproteobacteria</taxon>
        <taxon>Alteromonadales</taxon>
        <taxon>Alteromonadaceae</taxon>
        <taxon>Paraglaciecola</taxon>
    </lineage>
</organism>
<accession>K6YX34</accession>
<dbReference type="AlphaFoldDB" id="K6YX34"/>
<reference evidence="1 2" key="1">
    <citation type="journal article" date="2017" name="Antonie Van Leeuwenhoek">
        <title>Rhizobium rhizosphaerae sp. nov., a novel species isolated from rice rhizosphere.</title>
        <authorList>
            <person name="Zhao J.J."/>
            <person name="Zhang J."/>
            <person name="Zhang R.J."/>
            <person name="Zhang C.W."/>
            <person name="Yin H.Q."/>
            <person name="Zhang X.X."/>
        </authorList>
    </citation>
    <scope>NUCLEOTIDE SEQUENCE [LARGE SCALE GENOMIC DNA]</scope>
    <source>
        <strain evidence="1 2">KMM 241</strain>
    </source>
</reference>
<dbReference type="EMBL" id="BAEP01000005">
    <property type="protein sequence ID" value="GAC22752.1"/>
    <property type="molecule type" value="Genomic_DNA"/>
</dbReference>
<gene>
    <name evidence="1" type="ORF">GMES_0446</name>
</gene>
<dbReference type="Proteomes" id="UP000006263">
    <property type="component" value="Unassembled WGS sequence"/>
</dbReference>
<name>K6YX34_9ALTE</name>